<proteinExistence type="inferred from homology"/>
<dbReference type="PANTHER" id="PTHR12941">
    <property type="entry name" value="ER MEMBRANE PROTEIN COMPLEX"/>
    <property type="match status" value="1"/>
</dbReference>
<sequence length="211" mass="23370">MAEVKFSARAYCKIILHVAKYPHAAVNGILLAEETKNKDGPKVKDLNIVDAVPLFHQCLHVSPMAEIALTQLDHLSASSGRVVAGYYLANENLNDLSIDKPGHRVADKIAEFFPSACLVVVDNRRLSLDMKKSALIVSQFSDGKWKNKERSSISLEGPSGVLQETAATLLQHNNQDMIVDFDNHLDDVSLDWMNPEVNELIDEVYTSCLNP</sequence>
<gene>
    <name evidence="3" type="ORF">J437_LFUL003182</name>
</gene>
<evidence type="ECO:0000259" key="2">
    <source>
        <dbReference type="PROSITE" id="PS50249"/>
    </source>
</evidence>
<dbReference type="PANTHER" id="PTHR12941:SF10">
    <property type="entry name" value="ER MEMBRANE PROTEIN COMPLEX SUBUNIT 8_9 HOMOLOG"/>
    <property type="match status" value="1"/>
</dbReference>
<evidence type="ECO:0000313" key="4">
    <source>
        <dbReference type="Proteomes" id="UP000792457"/>
    </source>
</evidence>
<dbReference type="EMBL" id="KZ308197">
    <property type="protein sequence ID" value="KAG8224459.1"/>
    <property type="molecule type" value="Genomic_DNA"/>
</dbReference>
<comment type="similarity">
    <text evidence="1">Belongs to the EMC8/EMC9 family.</text>
</comment>
<evidence type="ECO:0000313" key="3">
    <source>
        <dbReference type="EMBL" id="KAG8224459.1"/>
    </source>
</evidence>
<dbReference type="AlphaFoldDB" id="A0A8K0JYJ9"/>
<dbReference type="InterPro" id="IPR037518">
    <property type="entry name" value="MPN"/>
</dbReference>
<evidence type="ECO:0000256" key="1">
    <source>
        <dbReference type="ARBA" id="ARBA00007461"/>
    </source>
</evidence>
<feature type="domain" description="MPN" evidence="2">
    <location>
        <begin position="4"/>
        <end position="141"/>
    </location>
</feature>
<comment type="caution">
    <text evidence="3">The sequence shown here is derived from an EMBL/GenBank/DDBJ whole genome shotgun (WGS) entry which is preliminary data.</text>
</comment>
<name>A0A8K0JYJ9_LADFU</name>
<dbReference type="InterPro" id="IPR005366">
    <property type="entry name" value="EMC8/9"/>
</dbReference>
<dbReference type="Pfam" id="PF03665">
    <property type="entry name" value="UPF0172"/>
    <property type="match status" value="1"/>
</dbReference>
<dbReference type="OrthoDB" id="194468at2759"/>
<dbReference type="GO" id="GO:0072546">
    <property type="term" value="C:EMC complex"/>
    <property type="evidence" value="ECO:0007669"/>
    <property type="project" value="InterPro"/>
</dbReference>
<protein>
    <recommendedName>
        <fullName evidence="2">MPN domain-containing protein</fullName>
    </recommendedName>
</protein>
<keyword evidence="4" id="KW-1185">Reference proteome</keyword>
<dbReference type="PROSITE" id="PS50249">
    <property type="entry name" value="MPN"/>
    <property type="match status" value="1"/>
</dbReference>
<reference evidence="3" key="1">
    <citation type="submission" date="2013-04" db="EMBL/GenBank/DDBJ databases">
        <authorList>
            <person name="Qu J."/>
            <person name="Murali S.C."/>
            <person name="Bandaranaike D."/>
            <person name="Bellair M."/>
            <person name="Blankenburg K."/>
            <person name="Chao H."/>
            <person name="Dinh H."/>
            <person name="Doddapaneni H."/>
            <person name="Downs B."/>
            <person name="Dugan-Rocha S."/>
            <person name="Elkadiri S."/>
            <person name="Gnanaolivu R.D."/>
            <person name="Hernandez B."/>
            <person name="Javaid M."/>
            <person name="Jayaseelan J.C."/>
            <person name="Lee S."/>
            <person name="Li M."/>
            <person name="Ming W."/>
            <person name="Munidasa M."/>
            <person name="Muniz J."/>
            <person name="Nguyen L."/>
            <person name="Ongeri F."/>
            <person name="Osuji N."/>
            <person name="Pu L.-L."/>
            <person name="Puazo M."/>
            <person name="Qu C."/>
            <person name="Quiroz J."/>
            <person name="Raj R."/>
            <person name="Weissenberger G."/>
            <person name="Xin Y."/>
            <person name="Zou X."/>
            <person name="Han Y."/>
            <person name="Richards S."/>
            <person name="Worley K."/>
            <person name="Muzny D."/>
            <person name="Gibbs R."/>
        </authorList>
    </citation>
    <scope>NUCLEOTIDE SEQUENCE</scope>
    <source>
        <strain evidence="3">Sampled in the wild</strain>
    </source>
</reference>
<dbReference type="CDD" id="cd08060">
    <property type="entry name" value="MPN_UPF0172"/>
    <property type="match status" value="1"/>
</dbReference>
<accession>A0A8K0JYJ9</accession>
<reference evidence="3" key="2">
    <citation type="submission" date="2017-10" db="EMBL/GenBank/DDBJ databases">
        <title>Ladona fulva Genome sequencing and assembly.</title>
        <authorList>
            <person name="Murali S."/>
            <person name="Richards S."/>
            <person name="Bandaranaike D."/>
            <person name="Bellair M."/>
            <person name="Blankenburg K."/>
            <person name="Chao H."/>
            <person name="Dinh H."/>
            <person name="Doddapaneni H."/>
            <person name="Dugan-Rocha S."/>
            <person name="Elkadiri S."/>
            <person name="Gnanaolivu R."/>
            <person name="Hernandez B."/>
            <person name="Skinner E."/>
            <person name="Javaid M."/>
            <person name="Lee S."/>
            <person name="Li M."/>
            <person name="Ming W."/>
            <person name="Munidasa M."/>
            <person name="Muniz J."/>
            <person name="Nguyen L."/>
            <person name="Hughes D."/>
            <person name="Osuji N."/>
            <person name="Pu L.-L."/>
            <person name="Puazo M."/>
            <person name="Qu C."/>
            <person name="Quiroz J."/>
            <person name="Raj R."/>
            <person name="Weissenberger G."/>
            <person name="Xin Y."/>
            <person name="Zou X."/>
            <person name="Han Y."/>
            <person name="Worley K."/>
            <person name="Muzny D."/>
            <person name="Gibbs R."/>
        </authorList>
    </citation>
    <scope>NUCLEOTIDE SEQUENCE</scope>
    <source>
        <strain evidence="3">Sampled in the wild</strain>
    </source>
</reference>
<dbReference type="Proteomes" id="UP000792457">
    <property type="component" value="Unassembled WGS sequence"/>
</dbReference>
<organism evidence="3 4">
    <name type="scientific">Ladona fulva</name>
    <name type="common">Scarce chaser dragonfly</name>
    <name type="synonym">Libellula fulva</name>
    <dbReference type="NCBI Taxonomy" id="123851"/>
    <lineage>
        <taxon>Eukaryota</taxon>
        <taxon>Metazoa</taxon>
        <taxon>Ecdysozoa</taxon>
        <taxon>Arthropoda</taxon>
        <taxon>Hexapoda</taxon>
        <taxon>Insecta</taxon>
        <taxon>Pterygota</taxon>
        <taxon>Palaeoptera</taxon>
        <taxon>Odonata</taxon>
        <taxon>Epiprocta</taxon>
        <taxon>Anisoptera</taxon>
        <taxon>Libelluloidea</taxon>
        <taxon>Libellulidae</taxon>
        <taxon>Ladona</taxon>
    </lineage>
</organism>